<reference evidence="6 7" key="1">
    <citation type="journal article" date="2016" name="Int. J. Syst. Evol. Microbiol.">
        <title>Peptococcus simiae sp. nov., isolated from rhesus macaque faeces and emended description of the genus Peptococcus.</title>
        <authorList>
            <person name="Shkoporov A.N."/>
            <person name="Efimov B.A."/>
            <person name="Kondova I."/>
            <person name="Ouwerling B."/>
            <person name="Chaplin A.V."/>
            <person name="Shcherbakova V.A."/>
            <person name="Langermans J.A.M."/>
        </authorList>
    </citation>
    <scope>NUCLEOTIDE SEQUENCE [LARGE SCALE GENOMIC DNA]</scope>
    <source>
        <strain evidence="6 7">M108</strain>
    </source>
</reference>
<accession>A0ABW9H3Q3</accession>
<proteinExistence type="predicted"/>
<dbReference type="RefSeq" id="WP_408978081.1">
    <property type="nucleotide sequence ID" value="NZ_JBJUVG010000019.1"/>
</dbReference>
<feature type="domain" description="DUF1232" evidence="5">
    <location>
        <begin position="37"/>
        <end position="69"/>
    </location>
</feature>
<evidence type="ECO:0000259" key="5">
    <source>
        <dbReference type="Pfam" id="PF06803"/>
    </source>
</evidence>
<evidence type="ECO:0000256" key="4">
    <source>
        <dbReference type="ARBA" id="ARBA00023136"/>
    </source>
</evidence>
<dbReference type="Pfam" id="PF06803">
    <property type="entry name" value="DUF1232"/>
    <property type="match status" value="1"/>
</dbReference>
<dbReference type="EMBL" id="JBJUVG010000019">
    <property type="protein sequence ID" value="MFM9414476.1"/>
    <property type="molecule type" value="Genomic_DNA"/>
</dbReference>
<comment type="caution">
    <text evidence="6">The sequence shown here is derived from an EMBL/GenBank/DDBJ whole genome shotgun (WGS) entry which is preliminary data.</text>
</comment>
<dbReference type="InterPro" id="IPR010652">
    <property type="entry name" value="DUF1232"/>
</dbReference>
<sequence length="92" mass="10664">MALIDNLKRFRHLPNNILASFRMITDARVSNLQKAIFLGLAGGYLLWPTDFIIDLPVVGQLDDMAVFLLLYGWFMSRIPEEIRKEHGWKESD</sequence>
<comment type="subcellular location">
    <subcellularLocation>
        <location evidence="1">Endomembrane system</location>
        <topology evidence="1">Multi-pass membrane protein</topology>
    </subcellularLocation>
</comment>
<keyword evidence="3" id="KW-1133">Transmembrane helix</keyword>
<dbReference type="Proteomes" id="UP001631949">
    <property type="component" value="Unassembled WGS sequence"/>
</dbReference>
<organism evidence="6 7">
    <name type="scientific">Peptococcus simiae</name>
    <dbReference type="NCBI Taxonomy" id="1643805"/>
    <lineage>
        <taxon>Bacteria</taxon>
        <taxon>Bacillati</taxon>
        <taxon>Bacillota</taxon>
        <taxon>Clostridia</taxon>
        <taxon>Eubacteriales</taxon>
        <taxon>Peptococcaceae</taxon>
        <taxon>Peptococcus</taxon>
    </lineage>
</organism>
<evidence type="ECO:0000256" key="2">
    <source>
        <dbReference type="ARBA" id="ARBA00022692"/>
    </source>
</evidence>
<name>A0ABW9H3Q3_9FIRM</name>
<evidence type="ECO:0000256" key="1">
    <source>
        <dbReference type="ARBA" id="ARBA00004127"/>
    </source>
</evidence>
<keyword evidence="2" id="KW-0812">Transmembrane</keyword>
<gene>
    <name evidence="6" type="ORF">ACKQTC_08865</name>
</gene>
<evidence type="ECO:0000313" key="7">
    <source>
        <dbReference type="Proteomes" id="UP001631949"/>
    </source>
</evidence>
<evidence type="ECO:0000256" key="3">
    <source>
        <dbReference type="ARBA" id="ARBA00022989"/>
    </source>
</evidence>
<protein>
    <submittedName>
        <fullName evidence="6">YkvA family protein</fullName>
    </submittedName>
</protein>
<keyword evidence="7" id="KW-1185">Reference proteome</keyword>
<keyword evidence="4" id="KW-0472">Membrane</keyword>
<evidence type="ECO:0000313" key="6">
    <source>
        <dbReference type="EMBL" id="MFM9414476.1"/>
    </source>
</evidence>